<feature type="region of interest" description="Disordered" evidence="1">
    <location>
        <begin position="726"/>
        <end position="767"/>
    </location>
</feature>
<sequence>MSSTNYPRGPCAHSQCTQALGGCAAFVIVVNDTLREYALTADELCSACLHPWFSHRVGGVELQGRSALLLRGGCVTFQCGGFVMPAEGGPANWDTTCACGGPLRAHSILTSSASSASSIPNPQVAPVQFVTTHPAPSPMLPPGPNDSLDAAALASAPPIEAYSRLREDDAGSAWDRCRASAVRHRVDTSSQRSNVSRVRSSTSRVATPRPAGTPTGTLVHGEAPGPVASLEDPTVKVFSVLMIPFQHPATETRRGSYPRTEFVWTPEQFDKIVHQALLYKLVFTVTLAREGPVWLSFHDQVMAFCRRQRIDVPGYDLTVAPRSPSSLPFVLLKSANKKKPQGAKVHSLYDDLNCTSFTVNTLLATKFLITPPYPGAEEEFAPHPLLRIAPRRGDLSAHLMRPELWRADEPGMQDYLRITAPNDLHPCFPSRVMSVVGPDIVPKCRIDCPTERPRSPTRSPVAGPSGTQHAGSSSSHSPTSPSWSVELMNPPSPTVVASPAHSVVGSAAPSLSALQLSGLLDNDDFASATSTPLGSPTEVWRDLPARTPSAVADAPPSSTEVTHDSSSMDTVLPTDPPSDPQVDPASDIGGAPEPARQPASPLVPDQPEANRPSGAVPVVRYGRRSARSARMTTGGRPPAPVPRRGRSRRSRAAAEVEDDTDRDSPSAPRTLGDAALMNTNPTRRTSERLRAVAISDANPGTGTASPPARAPGYDVTGVGAAVAQVDSSVGAPPEGDEEERPTNRRRTQSPVSLGLPNLDARSPRPLRSLPDNAVKAWTTRVISMLAPEGDFSHPIPHIRAPNLEMAADILIFLVEWLIVKRPLGPSLVAEEEFGEAFRDRFRHQEAECTLTTLSRLMRHGAALDLRVGDAIGSSPLRSLLRLCVQRLVGDERYWKAVGRYRCVRPGPSGVVERETHLTLCGYFALLQMVSIHVGPLPISPMVLRYAIEGRDAALSFDSMFIRLIDPDLYDRLAPWDEYEWGTALPSDPSHPLITLIFSAGVDVKVFSDPPRHAELEWMERHLVAQSVFDGTELASDANGLRSFRQGMHIALAGGRTLDESFAYSCREYLAVMCSVRLNDISLLIRHIEFKSALDRRAAEQQSAHSEDMPDSSWDVIFEDAFKERVKAYLKGRGHPDHPDVRVVVGEDVFVRDRDDPLLRARLFLQMMSGSDLVPPNGDWKLKIYFRHVGRRGPLPEGASIGHIHPINVHACFYDCTVTVDEGVRYLLREDHTGLLFDVWFHGAVLDPHDYNQV</sequence>
<dbReference type="AlphaFoldDB" id="A0A5C3P0Z3"/>
<protein>
    <recommendedName>
        <fullName evidence="4">HECT domain-containing protein</fullName>
    </recommendedName>
</protein>
<evidence type="ECO:0000313" key="3">
    <source>
        <dbReference type="Proteomes" id="UP000308197"/>
    </source>
</evidence>
<name>A0A5C3P0Z3_9APHY</name>
<feature type="region of interest" description="Disordered" evidence="1">
    <location>
        <begin position="546"/>
        <end position="686"/>
    </location>
</feature>
<feature type="compositionally biased region" description="Low complexity" evidence="1">
    <location>
        <begin position="456"/>
        <end position="484"/>
    </location>
</feature>
<feature type="region of interest" description="Disordered" evidence="1">
    <location>
        <begin position="445"/>
        <end position="490"/>
    </location>
</feature>
<evidence type="ECO:0008006" key="4">
    <source>
        <dbReference type="Google" id="ProtNLM"/>
    </source>
</evidence>
<dbReference type="InParanoid" id="A0A5C3P0Z3"/>
<feature type="region of interest" description="Disordered" evidence="1">
    <location>
        <begin position="185"/>
        <end position="220"/>
    </location>
</feature>
<dbReference type="EMBL" id="ML211502">
    <property type="protein sequence ID" value="TFK82278.1"/>
    <property type="molecule type" value="Genomic_DNA"/>
</dbReference>
<accession>A0A5C3P0Z3</accession>
<dbReference type="Proteomes" id="UP000308197">
    <property type="component" value="Unassembled WGS sequence"/>
</dbReference>
<keyword evidence="3" id="KW-1185">Reference proteome</keyword>
<proteinExistence type="predicted"/>
<gene>
    <name evidence="2" type="ORF">K466DRAFT_603805</name>
</gene>
<reference evidence="2 3" key="1">
    <citation type="journal article" date="2019" name="Nat. Ecol. Evol.">
        <title>Megaphylogeny resolves global patterns of mushroom evolution.</title>
        <authorList>
            <person name="Varga T."/>
            <person name="Krizsan K."/>
            <person name="Foldi C."/>
            <person name="Dima B."/>
            <person name="Sanchez-Garcia M."/>
            <person name="Sanchez-Ramirez S."/>
            <person name="Szollosi G.J."/>
            <person name="Szarkandi J.G."/>
            <person name="Papp V."/>
            <person name="Albert L."/>
            <person name="Andreopoulos W."/>
            <person name="Angelini C."/>
            <person name="Antonin V."/>
            <person name="Barry K.W."/>
            <person name="Bougher N.L."/>
            <person name="Buchanan P."/>
            <person name="Buyck B."/>
            <person name="Bense V."/>
            <person name="Catcheside P."/>
            <person name="Chovatia M."/>
            <person name="Cooper J."/>
            <person name="Damon W."/>
            <person name="Desjardin D."/>
            <person name="Finy P."/>
            <person name="Geml J."/>
            <person name="Haridas S."/>
            <person name="Hughes K."/>
            <person name="Justo A."/>
            <person name="Karasinski D."/>
            <person name="Kautmanova I."/>
            <person name="Kiss B."/>
            <person name="Kocsube S."/>
            <person name="Kotiranta H."/>
            <person name="LaButti K.M."/>
            <person name="Lechner B.E."/>
            <person name="Liimatainen K."/>
            <person name="Lipzen A."/>
            <person name="Lukacs Z."/>
            <person name="Mihaltcheva S."/>
            <person name="Morgado L.N."/>
            <person name="Niskanen T."/>
            <person name="Noordeloos M.E."/>
            <person name="Ohm R.A."/>
            <person name="Ortiz-Santana B."/>
            <person name="Ovrebo C."/>
            <person name="Racz N."/>
            <person name="Riley R."/>
            <person name="Savchenko A."/>
            <person name="Shiryaev A."/>
            <person name="Soop K."/>
            <person name="Spirin V."/>
            <person name="Szebenyi C."/>
            <person name="Tomsovsky M."/>
            <person name="Tulloss R.E."/>
            <person name="Uehling J."/>
            <person name="Grigoriev I.V."/>
            <person name="Vagvolgyi C."/>
            <person name="Papp T."/>
            <person name="Martin F.M."/>
            <person name="Miettinen O."/>
            <person name="Hibbett D.S."/>
            <person name="Nagy L.G."/>
        </authorList>
    </citation>
    <scope>NUCLEOTIDE SEQUENCE [LARGE SCALE GENOMIC DNA]</scope>
    <source>
        <strain evidence="2 3">HHB13444</strain>
    </source>
</reference>
<evidence type="ECO:0000313" key="2">
    <source>
        <dbReference type="EMBL" id="TFK82278.1"/>
    </source>
</evidence>
<evidence type="ECO:0000256" key="1">
    <source>
        <dbReference type="SAM" id="MobiDB-lite"/>
    </source>
</evidence>
<feature type="compositionally biased region" description="Basic and acidic residues" evidence="1">
    <location>
        <begin position="445"/>
        <end position="454"/>
    </location>
</feature>
<feature type="compositionally biased region" description="Low complexity" evidence="1">
    <location>
        <begin position="188"/>
        <end position="217"/>
    </location>
</feature>
<organism evidence="2 3">
    <name type="scientific">Polyporus arcularius HHB13444</name>
    <dbReference type="NCBI Taxonomy" id="1314778"/>
    <lineage>
        <taxon>Eukaryota</taxon>
        <taxon>Fungi</taxon>
        <taxon>Dikarya</taxon>
        <taxon>Basidiomycota</taxon>
        <taxon>Agaricomycotina</taxon>
        <taxon>Agaricomycetes</taxon>
        <taxon>Polyporales</taxon>
        <taxon>Polyporaceae</taxon>
        <taxon>Polyporus</taxon>
    </lineage>
</organism>
<feature type="compositionally biased region" description="Polar residues" evidence="1">
    <location>
        <begin position="556"/>
        <end position="569"/>
    </location>
</feature>